<dbReference type="RefSeq" id="WP_092372611.1">
    <property type="nucleotide sequence ID" value="NZ_FORX01000002.1"/>
</dbReference>
<dbReference type="EMBL" id="FORX01000002">
    <property type="protein sequence ID" value="SFJ25637.1"/>
    <property type="molecule type" value="Genomic_DNA"/>
</dbReference>
<dbReference type="InterPro" id="IPR014263">
    <property type="entry name" value="Methanolan_biosynth_EpsI"/>
</dbReference>
<evidence type="ECO:0000313" key="3">
    <source>
        <dbReference type="Proteomes" id="UP000198635"/>
    </source>
</evidence>
<feature type="domain" description="Methanolan biosynthesis EpsI" evidence="1">
    <location>
        <begin position="8"/>
        <end position="207"/>
    </location>
</feature>
<dbReference type="OrthoDB" id="9797363at2"/>
<dbReference type="STRING" id="52560.SAMN04488082_102131"/>
<evidence type="ECO:0000313" key="2">
    <source>
        <dbReference type="EMBL" id="SFJ25637.1"/>
    </source>
</evidence>
<dbReference type="AlphaFoldDB" id="A0A1I3PWJ5"/>
<sequence>MNIRFRFLFIMLLLAGAGTYMAFHRDLEVPPGRPFEEFPASHAGWRMIGQANLSENVVKVLMPTDYLSRRYAREDGSSVDMYLSFFDGGPDSGRIHSPKHCLPGGGWTELSSRHATLDLGGEAVNLVRAVYAMGNNREVIYYWFAMRGKTMSDEFSLKIAEISGSMFHRRRDQSFMRISVQGDGAQEEAERRIEGFLRDFYPVIRDFLPN</sequence>
<organism evidence="2 3">
    <name type="scientific">Desulfomicrobium apsheronum</name>
    <dbReference type="NCBI Taxonomy" id="52560"/>
    <lineage>
        <taxon>Bacteria</taxon>
        <taxon>Pseudomonadati</taxon>
        <taxon>Thermodesulfobacteriota</taxon>
        <taxon>Desulfovibrionia</taxon>
        <taxon>Desulfovibrionales</taxon>
        <taxon>Desulfomicrobiaceae</taxon>
        <taxon>Desulfomicrobium</taxon>
    </lineage>
</organism>
<reference evidence="3" key="1">
    <citation type="submission" date="2016-10" db="EMBL/GenBank/DDBJ databases">
        <authorList>
            <person name="Varghese N."/>
            <person name="Submissions S."/>
        </authorList>
    </citation>
    <scope>NUCLEOTIDE SEQUENCE [LARGE SCALE GENOMIC DNA]</scope>
    <source>
        <strain evidence="3">DSM 5918</strain>
    </source>
</reference>
<name>A0A1I3PWJ5_9BACT</name>
<dbReference type="NCBIfam" id="TIGR02914">
    <property type="entry name" value="EpsI_fam"/>
    <property type="match status" value="1"/>
</dbReference>
<dbReference type="Pfam" id="PF11984">
    <property type="entry name" value="DUF3485"/>
    <property type="match status" value="1"/>
</dbReference>
<accession>A0A1I3PWJ5</accession>
<evidence type="ECO:0000259" key="1">
    <source>
        <dbReference type="Pfam" id="PF11984"/>
    </source>
</evidence>
<protein>
    <submittedName>
        <fullName evidence="2">EpsI family protein</fullName>
    </submittedName>
</protein>
<dbReference type="Proteomes" id="UP000198635">
    <property type="component" value="Unassembled WGS sequence"/>
</dbReference>
<keyword evidence="3" id="KW-1185">Reference proteome</keyword>
<gene>
    <name evidence="2" type="ORF">SAMN04488082_102131</name>
</gene>
<proteinExistence type="predicted"/>